<dbReference type="GO" id="GO:0005886">
    <property type="term" value="C:plasma membrane"/>
    <property type="evidence" value="ECO:0007669"/>
    <property type="project" value="UniProtKB-SubCell"/>
</dbReference>
<evidence type="ECO:0000256" key="11">
    <source>
        <dbReference type="ARBA" id="ARBA00022676"/>
    </source>
</evidence>
<dbReference type="InterPro" id="IPR023346">
    <property type="entry name" value="Lysozyme-like_dom_sf"/>
</dbReference>
<evidence type="ECO:0000313" key="31">
    <source>
        <dbReference type="Proteomes" id="UP000002430"/>
    </source>
</evidence>
<dbReference type="Gene3D" id="3.40.710.10">
    <property type="entry name" value="DD-peptidase/beta-lactamase superfamily"/>
    <property type="match status" value="1"/>
</dbReference>
<evidence type="ECO:0000256" key="1">
    <source>
        <dbReference type="ARBA" id="ARBA00004249"/>
    </source>
</evidence>
<comment type="catalytic activity">
    <reaction evidence="23">
        <text>Preferential cleavage: (Ac)2-L-Lys-D-Ala-|-D-Ala. Also transpeptidation of peptidyl-alanyl moieties that are N-acyl substituents of D-alanine.</text>
        <dbReference type="EC" id="3.4.16.4"/>
    </reaction>
</comment>
<keyword evidence="30" id="KW-0282">Flagellum</keyword>
<dbReference type="InterPro" id="IPR050396">
    <property type="entry name" value="Glycosyltr_51/Transpeptidase"/>
</dbReference>
<keyword evidence="11" id="KW-0328">Glycosyltransferase</keyword>
<dbReference type="Gene3D" id="2.40.50.140">
    <property type="entry name" value="Nucleic acid-binding proteins"/>
    <property type="match status" value="1"/>
</dbReference>
<dbReference type="InterPro" id="IPR012340">
    <property type="entry name" value="NA-bd_OB-fold"/>
</dbReference>
<evidence type="ECO:0000256" key="21">
    <source>
        <dbReference type="ARBA" id="ARBA00023268"/>
    </source>
</evidence>
<evidence type="ECO:0000313" key="30">
    <source>
        <dbReference type="EMBL" id="CAJ54403.1"/>
    </source>
</evidence>
<evidence type="ECO:0000259" key="29">
    <source>
        <dbReference type="Pfam" id="PF17092"/>
    </source>
</evidence>
<evidence type="ECO:0000256" key="12">
    <source>
        <dbReference type="ARBA" id="ARBA00022679"/>
    </source>
</evidence>
<keyword evidence="15" id="KW-0133">Cell shape</keyword>
<reference evidence="30 31" key="1">
    <citation type="submission" date="2005-11" db="EMBL/GenBank/DDBJ databases">
        <title>The complete genome sequence of Lawsonia intracellularis: the causative agent of proliferative enteropathy.</title>
        <authorList>
            <person name="Kaur K."/>
            <person name="Zhang Q."/>
            <person name="Beckler D."/>
            <person name="Munir S."/>
            <person name="Li L."/>
            <person name="Kinsley K."/>
            <person name="Herron L."/>
            <person name="Peterson A."/>
            <person name="May B."/>
            <person name="Singh S."/>
            <person name="Gebhart C."/>
            <person name="Kapur V."/>
        </authorList>
    </citation>
    <scope>NUCLEOTIDE SEQUENCE [LARGE SCALE GENOMIC DNA]</scope>
    <source>
        <strain evidence="30 31">PHE/MN1-00</strain>
    </source>
</reference>
<evidence type="ECO:0000256" key="14">
    <source>
        <dbReference type="ARBA" id="ARBA00022801"/>
    </source>
</evidence>
<dbReference type="GO" id="GO:0071555">
    <property type="term" value="P:cell wall organization"/>
    <property type="evidence" value="ECO:0007669"/>
    <property type="project" value="UniProtKB-KW"/>
</dbReference>
<keyword evidence="22" id="KW-0961">Cell wall biogenesis/degradation</keyword>
<dbReference type="Proteomes" id="UP000002430">
    <property type="component" value="Chromosome"/>
</dbReference>
<evidence type="ECO:0000256" key="18">
    <source>
        <dbReference type="ARBA" id="ARBA00022989"/>
    </source>
</evidence>
<dbReference type="GO" id="GO:0009002">
    <property type="term" value="F:serine-type D-Ala-D-Ala carboxypeptidase activity"/>
    <property type="evidence" value="ECO:0007669"/>
    <property type="project" value="UniProtKB-EC"/>
</dbReference>
<dbReference type="Gene3D" id="1.10.3810.10">
    <property type="entry name" value="Biosynthetic peptidoglycan transglycosylase-like"/>
    <property type="match status" value="1"/>
</dbReference>
<keyword evidence="30" id="KW-0969">Cilium</keyword>
<dbReference type="Pfam" id="PF00912">
    <property type="entry name" value="Transgly"/>
    <property type="match status" value="1"/>
</dbReference>
<evidence type="ECO:0000256" key="16">
    <source>
        <dbReference type="ARBA" id="ARBA00022968"/>
    </source>
</evidence>
<dbReference type="CAZy" id="GT51">
    <property type="family name" value="Glycosyltransferase Family 51"/>
</dbReference>
<feature type="domain" description="Glycosyl transferase family 51" evidence="28">
    <location>
        <begin position="56"/>
        <end position="230"/>
    </location>
</feature>
<evidence type="ECO:0000256" key="2">
    <source>
        <dbReference type="ARBA" id="ARBA00004752"/>
    </source>
</evidence>
<dbReference type="InterPro" id="IPR001264">
    <property type="entry name" value="Glyco_trans_51"/>
</dbReference>
<dbReference type="AlphaFoldDB" id="Q1MRH3"/>
<keyword evidence="10" id="KW-0645">Protease</keyword>
<dbReference type="FunFam" id="1.10.3810.10:FF:000001">
    <property type="entry name" value="Penicillin-binding protein 1A"/>
    <property type="match status" value="1"/>
</dbReference>
<evidence type="ECO:0000256" key="17">
    <source>
        <dbReference type="ARBA" id="ARBA00022984"/>
    </source>
</evidence>
<dbReference type="InterPro" id="IPR031376">
    <property type="entry name" value="PCB_OB"/>
</dbReference>
<evidence type="ECO:0000256" key="3">
    <source>
        <dbReference type="ARBA" id="ARBA00007090"/>
    </source>
</evidence>
<evidence type="ECO:0000256" key="9">
    <source>
        <dbReference type="ARBA" id="ARBA00022645"/>
    </source>
</evidence>
<dbReference type="SMR" id="Q1MRH3"/>
<keyword evidence="14" id="KW-0378">Hydrolase</keyword>
<organism evidence="30 31">
    <name type="scientific">Lawsonia intracellularis (strain PHE/MN1-00)</name>
    <dbReference type="NCBI Taxonomy" id="363253"/>
    <lineage>
        <taxon>Bacteria</taxon>
        <taxon>Pseudomonadati</taxon>
        <taxon>Thermodesulfobacteriota</taxon>
        <taxon>Desulfovibrionia</taxon>
        <taxon>Desulfovibrionales</taxon>
        <taxon>Desulfovibrionaceae</taxon>
        <taxon>Lawsonia</taxon>
    </lineage>
</organism>
<dbReference type="InterPro" id="IPR012338">
    <property type="entry name" value="Beta-lactam/transpept-like"/>
</dbReference>
<dbReference type="RefSeq" id="WP_011526432.1">
    <property type="nucleotide sequence ID" value="NC_008011.1"/>
</dbReference>
<evidence type="ECO:0000256" key="13">
    <source>
        <dbReference type="ARBA" id="ARBA00022692"/>
    </source>
</evidence>
<evidence type="ECO:0000256" key="15">
    <source>
        <dbReference type="ARBA" id="ARBA00022960"/>
    </source>
</evidence>
<evidence type="ECO:0000256" key="4">
    <source>
        <dbReference type="ARBA" id="ARBA00007739"/>
    </source>
</evidence>
<dbReference type="UniPathway" id="UPA00219"/>
<evidence type="ECO:0000256" key="22">
    <source>
        <dbReference type="ARBA" id="ARBA00023316"/>
    </source>
</evidence>
<keyword evidence="12" id="KW-0808">Transferase</keyword>
<comment type="catalytic activity">
    <reaction evidence="25">
        <text>[GlcNAc-(1-&gt;4)-Mur2Ac(oyl-L-Ala-gamma-D-Glu-L-Lys-D-Ala-D-Ala)](n)-di-trans,octa-cis-undecaprenyl diphosphate + beta-D-GlcNAc-(1-&gt;4)-Mur2Ac(oyl-L-Ala-gamma-D-Glu-L-Lys-D-Ala-D-Ala)-di-trans,octa-cis-undecaprenyl diphosphate = [GlcNAc-(1-&gt;4)-Mur2Ac(oyl-L-Ala-gamma-D-Glu-L-Lys-D-Ala-D-Ala)](n+1)-di-trans,octa-cis-undecaprenyl diphosphate + di-trans,octa-cis-undecaprenyl diphosphate + H(+)</text>
        <dbReference type="Rhea" id="RHEA:23708"/>
        <dbReference type="Rhea" id="RHEA-COMP:9602"/>
        <dbReference type="Rhea" id="RHEA-COMP:9603"/>
        <dbReference type="ChEBI" id="CHEBI:15378"/>
        <dbReference type="ChEBI" id="CHEBI:58405"/>
        <dbReference type="ChEBI" id="CHEBI:60033"/>
        <dbReference type="ChEBI" id="CHEBI:78435"/>
        <dbReference type="EC" id="2.4.99.28"/>
    </reaction>
</comment>
<comment type="subcellular location">
    <subcellularLocation>
        <location evidence="1">Cell inner membrane</location>
        <topology evidence="1">Single-pass type II membrane protein</topology>
    </subcellularLocation>
</comment>
<dbReference type="NCBIfam" id="TIGR02074">
    <property type="entry name" value="PBP_1a_fam"/>
    <property type="match status" value="1"/>
</dbReference>
<evidence type="ECO:0000256" key="20">
    <source>
        <dbReference type="ARBA" id="ARBA00023251"/>
    </source>
</evidence>
<dbReference type="EC" id="3.4.16.4" evidence="5"/>
<sequence length="804" mass="89314">MKKFFLNIVIFCFGIILLSIIGLIGLYFWVSRDLPNITKLNDYRPALVTTVLARDGTLIGYIYREKRFLIPLSEMSPFLPKAFLAAEDAEFYEHEGVNPLAIIRAFLINLQSGTTRQGGSTITQQVIKRLLLSPERSYERKIKEAILAYRLEKYLSKDEILTIYLNQTFLGAHSYGVEAAARTYFAKHAKDLSLAECALLAGLPQAPSRYNPYKDPEAAKIRQRYALRRLHDVGWITQAEYEEALQEPLYFSSMKEGLGAESSWYMEEVRKQLVSFLSKENISQYGIVLPLYGEDALYELGFTIQTAMDPQAQLVAYDVLRNGLENFSKRQGWKGPIEHISSTMIQHYLENATFTPEKLDGGAWAKAIVSKVSQEGAEVFLSSIYKGFVSVETMGWARKPNPEVRSAYCAPIKDARSVLNPGDIIWVSGVGPDSTHRYSSKTLDTSKPIPLALQQLPQIQGALISIEPNTGDVIAMIGGYEFGKSQFNRAVQAMRQPGSAFKPIVYSAALDHDYTSATMVLDAPIVEFMESGDIWRPGNYEKNFKGPMLFSNALALSRNLCTVRIAQSIGLPAVIERAKALGFNGNFPEFFSISLGAVEVTPIRLVNAYTAFANGGNLATPRFILSIKDSNNTVIYRQEIEQHPVISPQNAYIMASLLKNVVNIGTARKAKVLERPLAGKTGTTNGEHDAWFIGFTPYLVTGVYVGNDHPQTLGKDGTGAVAALPIFTEYSKVVLKKYPESDFPVPDGITFASIDTQTGNRATANSTNSVVLPFYVGTVPEYFDSKDNEVNTIERGEDLLKQFF</sequence>
<keyword evidence="8" id="KW-0997">Cell inner membrane</keyword>
<comment type="similarity">
    <text evidence="3">In the C-terminal section; belongs to the transpeptidase family.</text>
</comment>
<keyword evidence="21" id="KW-0511">Multifunctional enzyme</keyword>
<dbReference type="EC" id="2.4.99.28" evidence="24"/>
<dbReference type="Pfam" id="PF00905">
    <property type="entry name" value="Transpeptidase"/>
    <property type="match status" value="1"/>
</dbReference>
<keyword evidence="16" id="KW-0735">Signal-anchor</keyword>
<feature type="transmembrane region" description="Helical" evidence="26">
    <location>
        <begin position="5"/>
        <end position="30"/>
    </location>
</feature>
<dbReference type="GO" id="GO:0008360">
    <property type="term" value="P:regulation of cell shape"/>
    <property type="evidence" value="ECO:0007669"/>
    <property type="project" value="UniProtKB-KW"/>
</dbReference>
<keyword evidence="30" id="KW-0966">Cell projection</keyword>
<dbReference type="GO" id="GO:0008658">
    <property type="term" value="F:penicillin binding"/>
    <property type="evidence" value="ECO:0007669"/>
    <property type="project" value="InterPro"/>
</dbReference>
<keyword evidence="7" id="KW-1003">Cell membrane</keyword>
<dbReference type="SUPFAM" id="SSF53955">
    <property type="entry name" value="Lysozyme-like"/>
    <property type="match status" value="1"/>
</dbReference>
<keyword evidence="18 26" id="KW-1133">Transmembrane helix</keyword>
<dbReference type="KEGG" id="lip:LI0347"/>
<dbReference type="Pfam" id="PF17092">
    <property type="entry name" value="PCB_OB"/>
    <property type="match status" value="1"/>
</dbReference>
<evidence type="ECO:0000256" key="6">
    <source>
        <dbReference type="ARBA" id="ARBA00018638"/>
    </source>
</evidence>
<keyword evidence="9" id="KW-0121">Carboxypeptidase</keyword>
<evidence type="ECO:0000256" key="19">
    <source>
        <dbReference type="ARBA" id="ARBA00023136"/>
    </source>
</evidence>
<dbReference type="OrthoDB" id="9766909at2"/>
<keyword evidence="20" id="KW-0046">Antibiotic resistance</keyword>
<evidence type="ECO:0000256" key="7">
    <source>
        <dbReference type="ARBA" id="ARBA00022475"/>
    </source>
</evidence>
<dbReference type="PANTHER" id="PTHR32282:SF27">
    <property type="entry name" value="PENICILLIN-BINDING PROTEIN 1A"/>
    <property type="match status" value="1"/>
</dbReference>
<dbReference type="GO" id="GO:0006508">
    <property type="term" value="P:proteolysis"/>
    <property type="evidence" value="ECO:0007669"/>
    <property type="project" value="UniProtKB-KW"/>
</dbReference>
<evidence type="ECO:0000256" key="8">
    <source>
        <dbReference type="ARBA" id="ARBA00022519"/>
    </source>
</evidence>
<keyword evidence="31" id="KW-1185">Reference proteome</keyword>
<keyword evidence="17" id="KW-0573">Peptidoglycan synthesis</keyword>
<dbReference type="InterPro" id="IPR036950">
    <property type="entry name" value="PBP_transglycosylase"/>
</dbReference>
<name>Q1MRH3_LAWIP</name>
<proteinExistence type="inferred from homology"/>
<comment type="pathway">
    <text evidence="2">Cell wall biogenesis; peptidoglycan biosynthesis.</text>
</comment>
<feature type="domain" description="Penicillin-binding protein transpeptidase" evidence="27">
    <location>
        <begin position="464"/>
        <end position="719"/>
    </location>
</feature>
<dbReference type="PANTHER" id="PTHR32282">
    <property type="entry name" value="BINDING PROTEIN TRANSPEPTIDASE, PUTATIVE-RELATED"/>
    <property type="match status" value="1"/>
</dbReference>
<protein>
    <recommendedName>
        <fullName evidence="6">Penicillin-binding protein 1A</fullName>
        <ecNumber evidence="24">2.4.99.28</ecNumber>
        <ecNumber evidence="5">3.4.16.4</ecNumber>
    </recommendedName>
</protein>
<keyword evidence="13 26" id="KW-0812">Transmembrane</keyword>
<evidence type="ECO:0000256" key="23">
    <source>
        <dbReference type="ARBA" id="ARBA00034000"/>
    </source>
</evidence>
<dbReference type="GO" id="GO:0030288">
    <property type="term" value="C:outer membrane-bounded periplasmic space"/>
    <property type="evidence" value="ECO:0007669"/>
    <property type="project" value="TreeGrafter"/>
</dbReference>
<evidence type="ECO:0000256" key="5">
    <source>
        <dbReference type="ARBA" id="ARBA00012448"/>
    </source>
</evidence>
<dbReference type="STRING" id="363253.LI0347"/>
<evidence type="ECO:0000259" key="28">
    <source>
        <dbReference type="Pfam" id="PF00912"/>
    </source>
</evidence>
<dbReference type="GO" id="GO:0008955">
    <property type="term" value="F:peptidoglycan glycosyltransferase activity"/>
    <property type="evidence" value="ECO:0007669"/>
    <property type="project" value="UniProtKB-EC"/>
</dbReference>
<evidence type="ECO:0000256" key="25">
    <source>
        <dbReference type="ARBA" id="ARBA00049902"/>
    </source>
</evidence>
<dbReference type="SUPFAM" id="SSF56601">
    <property type="entry name" value="beta-lactamase/transpeptidase-like"/>
    <property type="match status" value="1"/>
</dbReference>
<dbReference type="GO" id="GO:0046677">
    <property type="term" value="P:response to antibiotic"/>
    <property type="evidence" value="ECO:0007669"/>
    <property type="project" value="UniProtKB-KW"/>
</dbReference>
<evidence type="ECO:0000259" key="27">
    <source>
        <dbReference type="Pfam" id="PF00905"/>
    </source>
</evidence>
<keyword evidence="19 26" id="KW-0472">Membrane</keyword>
<gene>
    <name evidence="30" type="primary">flgE</name>
    <name evidence="30" type="ordered locus">LI0347</name>
</gene>
<dbReference type="EMBL" id="AM180252">
    <property type="protein sequence ID" value="CAJ54403.1"/>
    <property type="molecule type" value="Genomic_DNA"/>
</dbReference>
<dbReference type="HOGENOM" id="CLU_006354_2_4_7"/>
<dbReference type="InterPro" id="IPR001460">
    <property type="entry name" value="PCN-bd_Tpept"/>
</dbReference>
<evidence type="ECO:0000256" key="24">
    <source>
        <dbReference type="ARBA" id="ARBA00044770"/>
    </source>
</evidence>
<evidence type="ECO:0000256" key="10">
    <source>
        <dbReference type="ARBA" id="ARBA00022670"/>
    </source>
</evidence>
<comment type="similarity">
    <text evidence="4">In the N-terminal section; belongs to the glycosyltransferase 51 family.</text>
</comment>
<dbReference type="GO" id="GO:0009252">
    <property type="term" value="P:peptidoglycan biosynthetic process"/>
    <property type="evidence" value="ECO:0007669"/>
    <property type="project" value="UniProtKB-UniPathway"/>
</dbReference>
<accession>Q1MRH3</accession>
<evidence type="ECO:0000256" key="26">
    <source>
        <dbReference type="SAM" id="Phobius"/>
    </source>
</evidence>
<feature type="domain" description="Penicillin-binding protein OB-like" evidence="29">
    <location>
        <begin position="333"/>
        <end position="459"/>
    </location>
</feature>
<dbReference type="eggNOG" id="COG5009">
    <property type="taxonomic scope" value="Bacteria"/>
</dbReference>